<evidence type="ECO:0000313" key="2">
    <source>
        <dbReference type="Proteomes" id="UP001319874"/>
    </source>
</evidence>
<dbReference type="Proteomes" id="UP001319874">
    <property type="component" value="Chromosome 3"/>
</dbReference>
<dbReference type="EMBL" id="AP024957">
    <property type="protein sequence ID" value="BCZ83691.1"/>
    <property type="molecule type" value="Genomic_DNA"/>
</dbReference>
<organism evidence="1 2">
    <name type="scientific">Paraburkholderia terrae</name>
    <dbReference type="NCBI Taxonomy" id="311230"/>
    <lineage>
        <taxon>Bacteria</taxon>
        <taxon>Pseudomonadati</taxon>
        <taxon>Pseudomonadota</taxon>
        <taxon>Betaproteobacteria</taxon>
        <taxon>Burkholderiales</taxon>
        <taxon>Burkholderiaceae</taxon>
        <taxon>Paraburkholderia</taxon>
    </lineage>
</organism>
<evidence type="ECO:0000313" key="1">
    <source>
        <dbReference type="EMBL" id="BCZ83691.1"/>
    </source>
</evidence>
<protein>
    <submittedName>
        <fullName evidence="1">Uncharacterized protein</fullName>
    </submittedName>
</protein>
<sequence length="71" mass="7861">MGRLRKVGGRATLSQLRRAGNSGFGQFVTFDMGPQIVDNAAVFRCERTVGTRVCQATIGVEIDYVTYRFSQ</sequence>
<proteinExistence type="predicted"/>
<keyword evidence="2" id="KW-1185">Reference proteome</keyword>
<gene>
    <name evidence="1" type="ORF">PTKU64_73660</name>
</gene>
<reference evidence="1 2" key="1">
    <citation type="journal article" date="2022" name="Front. Microbiol.">
        <title>Identification and characterization of a novel class of self-sufficient cytochrome P450 hydroxylase involved in cyclohexanecarboxylate degradation in Paraburkholderia terrae strain KU-64.</title>
        <authorList>
            <person name="Yamamoto T."/>
            <person name="Hasegawa Y."/>
            <person name="Iwaki H."/>
        </authorList>
    </citation>
    <scope>NUCLEOTIDE SEQUENCE [LARGE SCALE GENOMIC DNA]</scope>
    <source>
        <strain evidence="1 2">KU-64</strain>
    </source>
</reference>
<name>A0ABM7TX72_9BURK</name>
<accession>A0ABM7TX72</accession>